<name>A0A2M9BSV8_9BACT</name>
<evidence type="ECO:0000313" key="1">
    <source>
        <dbReference type="EMBL" id="PJJ61011.1"/>
    </source>
</evidence>
<dbReference type="OrthoDB" id="9789980at2"/>
<protein>
    <submittedName>
        <fullName evidence="1">Uncharacterized protein DUF4241</fullName>
    </submittedName>
</protein>
<reference evidence="1 2" key="1">
    <citation type="submission" date="2017-11" db="EMBL/GenBank/DDBJ databases">
        <title>Genomic Encyclopedia of Archaeal and Bacterial Type Strains, Phase II (KMG-II): From Individual Species to Whole Genera.</title>
        <authorList>
            <person name="Goeker M."/>
        </authorList>
    </citation>
    <scope>NUCLEOTIDE SEQUENCE [LARGE SCALE GENOMIC DNA]</scope>
    <source>
        <strain evidence="1 2">DSM 11115</strain>
    </source>
</reference>
<keyword evidence="2" id="KW-1185">Reference proteome</keyword>
<evidence type="ECO:0000313" key="2">
    <source>
        <dbReference type="Proteomes" id="UP000228535"/>
    </source>
</evidence>
<accession>A0A2M9BSV8</accession>
<proteinExistence type="predicted"/>
<dbReference type="Proteomes" id="UP000228535">
    <property type="component" value="Unassembled WGS sequence"/>
</dbReference>
<dbReference type="RefSeq" id="WP_100336633.1">
    <property type="nucleotide sequence ID" value="NZ_PGFA01000001.1"/>
</dbReference>
<dbReference type="Pfam" id="PF14025">
    <property type="entry name" value="DUF4241"/>
    <property type="match status" value="1"/>
</dbReference>
<gene>
    <name evidence="1" type="ORF">CLV45_2448</name>
</gene>
<sequence length="208" mass="23177">MTTLARLFSDSAHLTALTPHLVTELFLPTGQLLACDPVAYSHPQPFRQTFAPGRYPVYIHQLPEDSCIAYAEVRLREAPVSRWEMAVTAQQNLTSLAPGEIFGYPVSAGLGCFMDHATLALVEQHDADLQAELGDEYVSYYDDYVDDLLYPESGSQQYCTLQPYPAQANNVAVFQSGYGDGFYATYVGLDEQDQPVKFITEFIDANQR</sequence>
<dbReference type="InterPro" id="IPR025335">
    <property type="entry name" value="DUF4241"/>
</dbReference>
<dbReference type="AlphaFoldDB" id="A0A2M9BSV8"/>
<comment type="caution">
    <text evidence="1">The sequence shown here is derived from an EMBL/GenBank/DDBJ whole genome shotgun (WGS) entry which is preliminary data.</text>
</comment>
<dbReference type="EMBL" id="PGFA01000001">
    <property type="protein sequence ID" value="PJJ61011.1"/>
    <property type="molecule type" value="Genomic_DNA"/>
</dbReference>
<organism evidence="1 2">
    <name type="scientific">Hymenobacter chitinivorans DSM 11115</name>
    <dbReference type="NCBI Taxonomy" id="1121954"/>
    <lineage>
        <taxon>Bacteria</taxon>
        <taxon>Pseudomonadati</taxon>
        <taxon>Bacteroidota</taxon>
        <taxon>Cytophagia</taxon>
        <taxon>Cytophagales</taxon>
        <taxon>Hymenobacteraceae</taxon>
        <taxon>Hymenobacter</taxon>
    </lineage>
</organism>